<evidence type="ECO:0000313" key="6">
    <source>
        <dbReference type="Proteomes" id="UP000272888"/>
    </source>
</evidence>
<dbReference type="Proteomes" id="UP000272888">
    <property type="component" value="Unassembled WGS sequence"/>
</dbReference>
<dbReference type="EMBL" id="RAWB01000477">
    <property type="protein sequence ID" value="RKH49038.1"/>
    <property type="molecule type" value="Genomic_DNA"/>
</dbReference>
<evidence type="ECO:0000256" key="1">
    <source>
        <dbReference type="ARBA" id="ARBA00004196"/>
    </source>
</evidence>
<evidence type="ECO:0000259" key="4">
    <source>
        <dbReference type="Pfam" id="PF23657"/>
    </source>
</evidence>
<feature type="domain" description="DUF7151" evidence="4">
    <location>
        <begin position="75"/>
        <end position="117"/>
    </location>
</feature>
<keyword evidence="6" id="KW-1185">Reference proteome</keyword>
<dbReference type="Pfam" id="PF23657">
    <property type="entry name" value="DUF7151"/>
    <property type="match status" value="4"/>
</dbReference>
<dbReference type="InterPro" id="IPR051648">
    <property type="entry name" value="CWI-Assembly_Regulator"/>
</dbReference>
<evidence type="ECO:0000256" key="2">
    <source>
        <dbReference type="ARBA" id="ARBA00022729"/>
    </source>
</evidence>
<organism evidence="5 6">
    <name type="scientific">Corallococcus llansteffanensis</name>
    <dbReference type="NCBI Taxonomy" id="2316731"/>
    <lineage>
        <taxon>Bacteria</taxon>
        <taxon>Pseudomonadati</taxon>
        <taxon>Myxococcota</taxon>
        <taxon>Myxococcia</taxon>
        <taxon>Myxococcales</taxon>
        <taxon>Cystobacterineae</taxon>
        <taxon>Myxococcaceae</taxon>
        <taxon>Corallococcus</taxon>
    </lineage>
</organism>
<accession>A0A3A8NXQ3</accession>
<feature type="domain" description="DUF7151" evidence="4">
    <location>
        <begin position="186"/>
        <end position="219"/>
    </location>
</feature>
<dbReference type="PANTHER" id="PTHR31018">
    <property type="entry name" value="SPORULATION-SPECIFIC PROTEIN-RELATED"/>
    <property type="match status" value="1"/>
</dbReference>
<name>A0A3A8NXQ3_9BACT</name>
<protein>
    <submittedName>
        <fullName evidence="5">Leucine-rich repeat domain-containing protein</fullName>
    </submittedName>
</protein>
<dbReference type="SUPFAM" id="SSF52058">
    <property type="entry name" value="L domain-like"/>
    <property type="match status" value="2"/>
</dbReference>
<evidence type="ECO:0000313" key="5">
    <source>
        <dbReference type="EMBL" id="RKH49038.1"/>
    </source>
</evidence>
<dbReference type="PANTHER" id="PTHR31018:SF3">
    <property type="entry name" value="RECEPTOR PROTEIN-TYROSINE KINASE"/>
    <property type="match status" value="1"/>
</dbReference>
<dbReference type="InterPro" id="IPR032675">
    <property type="entry name" value="LRR_dom_sf"/>
</dbReference>
<keyword evidence="3" id="KW-0325">Glycoprotein</keyword>
<evidence type="ECO:0000256" key="3">
    <source>
        <dbReference type="ARBA" id="ARBA00023180"/>
    </source>
</evidence>
<dbReference type="Gene3D" id="3.80.10.10">
    <property type="entry name" value="Ribonuclease Inhibitor"/>
    <property type="match status" value="1"/>
</dbReference>
<reference evidence="6" key="1">
    <citation type="submission" date="2018-09" db="EMBL/GenBank/DDBJ databases">
        <authorList>
            <person name="Livingstone P.G."/>
            <person name="Whitworth D.E."/>
        </authorList>
    </citation>
    <scope>NUCLEOTIDE SEQUENCE [LARGE SCALE GENOMIC DNA]</scope>
    <source>
        <strain evidence="6">CA051B</strain>
    </source>
</reference>
<feature type="domain" description="DUF7151" evidence="4">
    <location>
        <begin position="22"/>
        <end position="66"/>
    </location>
</feature>
<dbReference type="InterPro" id="IPR018247">
    <property type="entry name" value="EF_Hand_1_Ca_BS"/>
</dbReference>
<dbReference type="AlphaFoldDB" id="A0A3A8NXQ3"/>
<dbReference type="PROSITE" id="PS00018">
    <property type="entry name" value="EF_HAND_1"/>
    <property type="match status" value="1"/>
</dbReference>
<keyword evidence="2" id="KW-0732">Signal</keyword>
<dbReference type="GO" id="GO:0030313">
    <property type="term" value="C:cell envelope"/>
    <property type="evidence" value="ECO:0007669"/>
    <property type="project" value="UniProtKB-SubCell"/>
</dbReference>
<comment type="caution">
    <text evidence="5">The sequence shown here is derived from an EMBL/GenBank/DDBJ whole genome shotgun (WGS) entry which is preliminary data.</text>
</comment>
<feature type="domain" description="DUF7151" evidence="4">
    <location>
        <begin position="126"/>
        <end position="168"/>
    </location>
</feature>
<sequence length="666" mass="70536">MLALMGSGCEAINVPKITQRDALTRFRPEPSGEHCDFGGQAVLTGLDQDHNGVLDDVEVLSTQYVCADAVPTVRTRTQVEPPGAHCFHGGQAVHSGLDSDGNGHLDDPEVSSTEYVCATTVPHILMTSQPVAPRATCPRGGMVTRVGHDANGNGLLDDEEVAREVEVCNEPIPVLSRVRRLADTSPKCVRGGSVVQAGMDLDLDGFLDLPEVNATAYACDVEPADLHLKQGQVELGSGDCAARGTRVDAFEDLDGDTLPDPGGYTTTLYVCEATRTYDGDFVVSNDVDLFALEGVDRLRGDLRIQAPELGEVILPTLAIIDGSLVVQGNSSLKWLDLGMLRFIGDDAEIRDNAQLEEMALGDEEHPLLVAGSLTVEKNPKFSSLKSLVAVVPTDSITVRANDTLESPGVMPHVVTLTGSLTLQDNPLLTGTPFVNLLRVDGDLRLVNNPGMEGPFGLEQLQSVGGTLELRDNPQLETLAPLGHLASVGSLELSGNLQLPDTSGLLNLTRAGRIHVQGNAAMVSLGDMPLLTSVDEEFFVKHNPSLQRVHGLPLLRTAGTVSVVGNEALTSLSGLARLPQLGTLEVLANAKLPTLGDFAKLRELEFFNVQGNTALTGLGLGELARVTQTFIVSDNTKLPTCQATALAASVFQGTPSIDRNDDAGTCP</sequence>
<proteinExistence type="predicted"/>
<comment type="subcellular location">
    <subcellularLocation>
        <location evidence="1">Cell envelope</location>
    </subcellularLocation>
</comment>
<gene>
    <name evidence="5" type="ORF">D7V93_32465</name>
</gene>
<dbReference type="InterPro" id="IPR055575">
    <property type="entry name" value="DUF7151"/>
</dbReference>